<protein>
    <recommendedName>
        <fullName evidence="2">ASPIC/UnbV domain-containing protein</fullName>
    </recommendedName>
</protein>
<evidence type="ECO:0000259" key="2">
    <source>
        <dbReference type="Pfam" id="PF07593"/>
    </source>
</evidence>
<dbReference type="PANTHER" id="PTHR16026:SF0">
    <property type="entry name" value="CARTILAGE ACIDIC PROTEIN 1"/>
    <property type="match status" value="1"/>
</dbReference>
<dbReference type="EMBL" id="BMKK01000002">
    <property type="protein sequence ID" value="GGD51407.1"/>
    <property type="molecule type" value="Genomic_DNA"/>
</dbReference>
<dbReference type="Proteomes" id="UP000609064">
    <property type="component" value="Unassembled WGS sequence"/>
</dbReference>
<proteinExistence type="predicted"/>
<dbReference type="PANTHER" id="PTHR16026">
    <property type="entry name" value="CARTILAGE ACIDIC PROTEIN 1"/>
    <property type="match status" value="1"/>
</dbReference>
<dbReference type="InterPro" id="IPR011519">
    <property type="entry name" value="UnbV_ASPIC"/>
</dbReference>
<accession>A0A917DM14</accession>
<reference evidence="3" key="1">
    <citation type="journal article" date="2014" name="Int. J. Syst. Evol. Microbiol.">
        <title>Complete genome sequence of Corynebacterium casei LMG S-19264T (=DSM 44701T), isolated from a smear-ripened cheese.</title>
        <authorList>
            <consortium name="US DOE Joint Genome Institute (JGI-PGF)"/>
            <person name="Walter F."/>
            <person name="Albersmeier A."/>
            <person name="Kalinowski J."/>
            <person name="Ruckert C."/>
        </authorList>
    </citation>
    <scope>NUCLEOTIDE SEQUENCE</scope>
    <source>
        <strain evidence="3">CGMCC 1.15958</strain>
    </source>
</reference>
<dbReference type="Pfam" id="PF13517">
    <property type="entry name" value="FG-GAP_3"/>
    <property type="match status" value="4"/>
</dbReference>
<dbReference type="InterPro" id="IPR027039">
    <property type="entry name" value="Crtac1"/>
</dbReference>
<gene>
    <name evidence="3" type="ORF">GCM10011514_14550</name>
</gene>
<sequence length="1099" mass="123880">MRKFHLLSISILLLIISCKKTISGEKPMFELVSSQESGLYFVNELNENEQLNILTYEYLYNGSGVAIGDINNDGLPDVFMGGNLFGGRLYLNKGNLKFEQISEKANVFYRGFSTGVSMVDINEDGWLDIYICRSLDNNIENRANLLLINNHDNTFTDQAGKFGLADTGYSTQSNFFDYDNDGDLDMFLVNNRTDFKNALTLNTFGVNGSKQLRPNTYSAENACKLYRNNGNQTFTDVSKSAGIMNTTFGLSASVADLNNDGWLDIFVANDYADKDLLYINNQNGTFTDKIDSFFEHISKNSMGSDFADFNNDGLIDLMSLDMVAEDNYRQKQLKGNSPYDKYMLAASVGLHHQVVRNTLQLNNGDSSFSEIAQLAGVSHTDWSWSPLFADFDNDGWKDLYITNGYARDVSDFDFTKYDSDEAVRKANGKPKFMDLLNLMQKTPISNYIFRNNQDLTFSNETQNWGINLPSFSNGAAYADLDLDGDLDLVVNNFNSVSFLLKNNSRELSKNNFLTIELVGQKGNPNGFGTKVWIKTDDTEQFFEQTTFRGFMSSSENKIHVGLGKNDNIKESKIEWPNGKIQILKNIKANQTLKINIQDALENKKLPSDTKEKLFTPSDFDFTYQENDFVDFKREPLLEHRFSNKGPYVSEGDLNNDGLIDYFVGGASGQPANIFIQNSDNSYSKRIQPCFVEDKLYEDAGSALLDIDNDKDLDILVSSGGYEFEENSDFYSLRLYKNDGKGNFIKSPNFSTIKTNASILKTVDIDNDRDLDIFVGGNTFPNKYPYSSNSYLLINEKGIFRNASNLLPNNGNLGIINDAEWIDIDKDKIHELVLVGEWMPITILKQKAGKYMIDENLNRSLKNTSGWWNCIEFSDIDQDGDLDFVAGNRGENSFFEAQEDQKAVVYAADFDTNGSIDAIPCYFYPDGKTYPKHILDELTNQIPSIKRTIKRYHDYSNATINDIFDINLLEKSLKKEVLTFKTSLFLNNGNGEFMSVKIPIQAQFSSVKDILLQDLDGDKLTDILLVGNEYGSDVDSGRQDASFGCFLKGNGKGQFTSLSNLKTGIKLKGDARKISHSKANNQLIIWMNEGRSQTIKLHSR</sequence>
<dbReference type="Gene3D" id="2.130.10.130">
    <property type="entry name" value="Integrin alpha, N-terminal"/>
    <property type="match status" value="4"/>
</dbReference>
<evidence type="ECO:0000313" key="3">
    <source>
        <dbReference type="EMBL" id="GGD51407.1"/>
    </source>
</evidence>
<dbReference type="AlphaFoldDB" id="A0A917DM14"/>
<dbReference type="Pfam" id="PF07593">
    <property type="entry name" value="UnbV_ASPIC"/>
    <property type="match status" value="1"/>
</dbReference>
<reference evidence="3" key="2">
    <citation type="submission" date="2020-09" db="EMBL/GenBank/DDBJ databases">
        <authorList>
            <person name="Sun Q."/>
            <person name="Zhou Y."/>
        </authorList>
    </citation>
    <scope>NUCLEOTIDE SEQUENCE</scope>
    <source>
        <strain evidence="3">CGMCC 1.15958</strain>
    </source>
</reference>
<keyword evidence="1" id="KW-0732">Signal</keyword>
<evidence type="ECO:0000313" key="4">
    <source>
        <dbReference type="Proteomes" id="UP000609064"/>
    </source>
</evidence>
<organism evidence="3 4">
    <name type="scientific">Emticicia aquatilis</name>
    <dbReference type="NCBI Taxonomy" id="1537369"/>
    <lineage>
        <taxon>Bacteria</taxon>
        <taxon>Pseudomonadati</taxon>
        <taxon>Bacteroidota</taxon>
        <taxon>Cytophagia</taxon>
        <taxon>Cytophagales</taxon>
        <taxon>Leadbetterellaceae</taxon>
        <taxon>Emticicia</taxon>
    </lineage>
</organism>
<feature type="domain" description="ASPIC/UnbV" evidence="2">
    <location>
        <begin position="526"/>
        <end position="592"/>
    </location>
</feature>
<name>A0A917DM14_9BACT</name>
<dbReference type="PROSITE" id="PS51257">
    <property type="entry name" value="PROKAR_LIPOPROTEIN"/>
    <property type="match status" value="1"/>
</dbReference>
<evidence type="ECO:0000256" key="1">
    <source>
        <dbReference type="ARBA" id="ARBA00022729"/>
    </source>
</evidence>
<keyword evidence="4" id="KW-1185">Reference proteome</keyword>
<dbReference type="RefSeq" id="WP_188765377.1">
    <property type="nucleotide sequence ID" value="NZ_BMKK01000002.1"/>
</dbReference>
<dbReference type="InterPro" id="IPR013517">
    <property type="entry name" value="FG-GAP"/>
</dbReference>
<dbReference type="InterPro" id="IPR028994">
    <property type="entry name" value="Integrin_alpha_N"/>
</dbReference>
<dbReference type="SUPFAM" id="SSF69318">
    <property type="entry name" value="Integrin alpha N-terminal domain"/>
    <property type="match status" value="3"/>
</dbReference>
<comment type="caution">
    <text evidence="3">The sequence shown here is derived from an EMBL/GenBank/DDBJ whole genome shotgun (WGS) entry which is preliminary data.</text>
</comment>